<comment type="caution">
    <text evidence="2">The sequence shown here is derived from an EMBL/GenBank/DDBJ whole genome shotgun (WGS) entry which is preliminary data.</text>
</comment>
<dbReference type="Proteomes" id="UP001530377">
    <property type="component" value="Unassembled WGS sequence"/>
</dbReference>
<organism evidence="2 3">
    <name type="scientific">Cyclostephanos tholiformis</name>
    <dbReference type="NCBI Taxonomy" id="382380"/>
    <lineage>
        <taxon>Eukaryota</taxon>
        <taxon>Sar</taxon>
        <taxon>Stramenopiles</taxon>
        <taxon>Ochrophyta</taxon>
        <taxon>Bacillariophyta</taxon>
        <taxon>Coscinodiscophyceae</taxon>
        <taxon>Thalassiosirophycidae</taxon>
        <taxon>Stephanodiscales</taxon>
        <taxon>Stephanodiscaceae</taxon>
        <taxon>Cyclostephanos</taxon>
    </lineage>
</organism>
<dbReference type="PANTHER" id="PTHR13282">
    <property type="entry name" value="PROTEIN FAM32A"/>
    <property type="match status" value="1"/>
</dbReference>
<protein>
    <submittedName>
        <fullName evidence="2">Uncharacterized protein</fullName>
    </submittedName>
</protein>
<feature type="compositionally biased region" description="Basic and acidic residues" evidence="1">
    <location>
        <begin position="58"/>
        <end position="68"/>
    </location>
</feature>
<evidence type="ECO:0000313" key="2">
    <source>
        <dbReference type="EMBL" id="KAL3821648.1"/>
    </source>
</evidence>
<dbReference type="AlphaFoldDB" id="A0ABD3SAV3"/>
<proteinExistence type="predicted"/>
<dbReference type="PANTHER" id="PTHR13282:SF6">
    <property type="entry name" value="PROTEIN FAM32A"/>
    <property type="match status" value="1"/>
</dbReference>
<dbReference type="InterPro" id="IPR013865">
    <property type="entry name" value="FAM32A"/>
</dbReference>
<feature type="compositionally biased region" description="Basic and acidic residues" evidence="1">
    <location>
        <begin position="30"/>
        <end position="41"/>
    </location>
</feature>
<dbReference type="EMBL" id="JALLPB020000088">
    <property type="protein sequence ID" value="KAL3821648.1"/>
    <property type="molecule type" value="Genomic_DNA"/>
</dbReference>
<feature type="region of interest" description="Disordered" evidence="1">
    <location>
        <begin position="1"/>
        <end position="81"/>
    </location>
</feature>
<name>A0ABD3SAV3_9STRA</name>
<accession>A0ABD3SAV3</accession>
<sequence length="130" mass="14482">MAKSAGAFTGGKLNLKGDKRKPKKKSKNTKHGEPSEGDRVAKSSNHNASSGSDDDGYHDDKKKSRRDDSDEEDLTAAEKRSLKFKLQRERKELEQVVSMSHRERVEQFNEKLGKLTELNDIPRVSAAGNG</sequence>
<reference evidence="2 3" key="1">
    <citation type="submission" date="2024-10" db="EMBL/GenBank/DDBJ databases">
        <title>Updated reference genomes for cyclostephanoid diatoms.</title>
        <authorList>
            <person name="Roberts W.R."/>
            <person name="Alverson A.J."/>
        </authorList>
    </citation>
    <scope>NUCLEOTIDE SEQUENCE [LARGE SCALE GENOMIC DNA]</scope>
    <source>
        <strain evidence="2 3">AJA228-03</strain>
    </source>
</reference>
<dbReference type="Pfam" id="PF08555">
    <property type="entry name" value="FAM32A"/>
    <property type="match status" value="1"/>
</dbReference>
<keyword evidence="3" id="KW-1185">Reference proteome</keyword>
<feature type="compositionally biased region" description="Basic residues" evidence="1">
    <location>
        <begin position="18"/>
        <end position="29"/>
    </location>
</feature>
<gene>
    <name evidence="2" type="ORF">ACHAXA_006068</name>
</gene>
<evidence type="ECO:0000256" key="1">
    <source>
        <dbReference type="SAM" id="MobiDB-lite"/>
    </source>
</evidence>
<evidence type="ECO:0000313" key="3">
    <source>
        <dbReference type="Proteomes" id="UP001530377"/>
    </source>
</evidence>